<sequence>MSDSTPSQQGGGQSNGPNGHHNSKIPRVLACVLCQHRKIKCDRNTPCSNCLKANVPCTPSTPAPVRKRRRPNQDLQERLARCEALLKQYANTSGPLPDGLNPSPNPGTPASSGLAPSQLPYTPGPISAATAQSMSSAAASPTPGYNLLPSAPTPAEDKSPKPWKPSGKLVVEDGSVKFMDSHMWTIIHENVAAMRAILDAEAMDEASPFASDAPTPDDNVDLLLNDFASIDLEDVVPSPVQIFRLWQVFLERVNPLSKLVHVPTLQPIVVEAAANHRNVANNIQALLFSIYLISTITMSETESRQMLDMSRNEAIKKFTIGVKSALTRVNFLKNYDMTTLQALVLYLISLQGRYNRHAAWVLSGVLIRIAHKMGLHRDGETLNLTAFEIETRRRVWWQILMLDSKFALVSGFNDTLLPWGWDTKIPSNVNDADLFPGSTEPLQPREGPTEMIFCILLYEIGKFISQNRLPDFEEVVLLGQGPEPGTAPGDSIRASLDKYNAMIDGLEERLIAIEQRHLDISAGPTHLMSSRLRPMILDKIRHMLIPMRETPEWGTEVFNVQDNIFRISLFHQEHNLTYYELQDNQSFIWFQRLHFQFEVFAFLVGQLYQRRQTGSLADRMWNVIDKVYMYHEELWDMSQKQYSELAAFIVRAWAKRERALTSMCVPFDVPVCVPKLQDRVPQPSSGSSSNGPSPAQPGHMDMPHLNNGGAPHTDGQLDFLGNFFDNSALDWDMWGDMGVVANGNPGSSGPTTSQTGTASGVFSGFGNFGTQPPPPRW</sequence>
<gene>
    <name evidence="6" type="ORF">BN1708_009648</name>
</gene>
<dbReference type="CDD" id="cd12148">
    <property type="entry name" value="fungal_TF_MHR"/>
    <property type="match status" value="1"/>
</dbReference>
<comment type="subcellular location">
    <subcellularLocation>
        <location evidence="1">Nucleus</location>
    </subcellularLocation>
</comment>
<reference evidence="6 7" key="1">
    <citation type="submission" date="2015-05" db="EMBL/GenBank/DDBJ databases">
        <authorList>
            <person name="Wang D.B."/>
            <person name="Wang M."/>
        </authorList>
    </citation>
    <scope>NUCLEOTIDE SEQUENCE [LARGE SCALE GENOMIC DNA]</scope>
    <source>
        <strain evidence="6">VL1</strain>
    </source>
</reference>
<dbReference type="PANTHER" id="PTHR31001">
    <property type="entry name" value="UNCHARACTERIZED TRANSCRIPTIONAL REGULATORY PROTEIN"/>
    <property type="match status" value="1"/>
</dbReference>
<dbReference type="AlphaFoldDB" id="A0A0G4KJB8"/>
<protein>
    <recommendedName>
        <fullName evidence="5">Zn(2)-C6 fungal-type domain-containing protein</fullName>
    </recommendedName>
</protein>
<evidence type="ECO:0000313" key="7">
    <source>
        <dbReference type="Proteomes" id="UP000044602"/>
    </source>
</evidence>
<dbReference type="PROSITE" id="PS50048">
    <property type="entry name" value="ZN2_CY6_FUNGAL_2"/>
    <property type="match status" value="1"/>
</dbReference>
<dbReference type="STRING" id="100787.A0A0G4KJB8"/>
<feature type="region of interest" description="Disordered" evidence="4">
    <location>
        <begin position="678"/>
        <end position="712"/>
    </location>
</feature>
<dbReference type="Gene3D" id="4.10.240.10">
    <property type="entry name" value="Zn(2)-C6 fungal-type DNA-binding domain"/>
    <property type="match status" value="1"/>
</dbReference>
<accession>A0A0G4KJB8</accession>
<evidence type="ECO:0000259" key="5">
    <source>
        <dbReference type="PROSITE" id="PS50048"/>
    </source>
</evidence>
<evidence type="ECO:0000256" key="4">
    <source>
        <dbReference type="SAM" id="MobiDB-lite"/>
    </source>
</evidence>
<dbReference type="GO" id="GO:0000981">
    <property type="term" value="F:DNA-binding transcription factor activity, RNA polymerase II-specific"/>
    <property type="evidence" value="ECO:0007669"/>
    <property type="project" value="InterPro"/>
</dbReference>
<dbReference type="Pfam" id="PF00172">
    <property type="entry name" value="Zn_clus"/>
    <property type="match status" value="1"/>
</dbReference>
<organism evidence="6 7">
    <name type="scientific">Verticillium longisporum</name>
    <name type="common">Verticillium dahliae var. longisporum</name>
    <dbReference type="NCBI Taxonomy" id="100787"/>
    <lineage>
        <taxon>Eukaryota</taxon>
        <taxon>Fungi</taxon>
        <taxon>Dikarya</taxon>
        <taxon>Ascomycota</taxon>
        <taxon>Pezizomycotina</taxon>
        <taxon>Sordariomycetes</taxon>
        <taxon>Hypocreomycetidae</taxon>
        <taxon>Glomerellales</taxon>
        <taxon>Plectosphaerellaceae</taxon>
        <taxon>Verticillium</taxon>
    </lineage>
</organism>
<feature type="region of interest" description="Disordered" evidence="4">
    <location>
        <begin position="1"/>
        <end position="22"/>
    </location>
</feature>
<evidence type="ECO:0000256" key="3">
    <source>
        <dbReference type="ARBA" id="ARBA00023242"/>
    </source>
</evidence>
<dbReference type="GO" id="GO:0006351">
    <property type="term" value="P:DNA-templated transcription"/>
    <property type="evidence" value="ECO:0007669"/>
    <property type="project" value="InterPro"/>
</dbReference>
<name>A0A0G4KJB8_VERLO</name>
<dbReference type="InterPro" id="IPR007219">
    <property type="entry name" value="XnlR_reg_dom"/>
</dbReference>
<dbReference type="GO" id="GO:0003677">
    <property type="term" value="F:DNA binding"/>
    <property type="evidence" value="ECO:0007669"/>
    <property type="project" value="InterPro"/>
</dbReference>
<keyword evidence="3" id="KW-0539">Nucleus</keyword>
<dbReference type="Proteomes" id="UP000044602">
    <property type="component" value="Unassembled WGS sequence"/>
</dbReference>
<dbReference type="SMART" id="SM00066">
    <property type="entry name" value="GAL4"/>
    <property type="match status" value="1"/>
</dbReference>
<dbReference type="GO" id="GO:0005634">
    <property type="term" value="C:nucleus"/>
    <property type="evidence" value="ECO:0007669"/>
    <property type="project" value="UniProtKB-SubCell"/>
</dbReference>
<feature type="compositionally biased region" description="Low complexity" evidence="4">
    <location>
        <begin position="747"/>
        <end position="760"/>
    </location>
</feature>
<dbReference type="Pfam" id="PF04082">
    <property type="entry name" value="Fungal_trans"/>
    <property type="match status" value="1"/>
</dbReference>
<evidence type="ECO:0000256" key="1">
    <source>
        <dbReference type="ARBA" id="ARBA00004123"/>
    </source>
</evidence>
<evidence type="ECO:0000313" key="6">
    <source>
        <dbReference type="EMBL" id="CRK04286.1"/>
    </source>
</evidence>
<feature type="compositionally biased region" description="Low complexity" evidence="4">
    <location>
        <begin position="127"/>
        <end position="140"/>
    </location>
</feature>
<dbReference type="InterPro" id="IPR001138">
    <property type="entry name" value="Zn2Cys6_DnaBD"/>
</dbReference>
<dbReference type="InterPro" id="IPR050613">
    <property type="entry name" value="Sec_Metabolite_Reg"/>
</dbReference>
<dbReference type="PANTHER" id="PTHR31001:SF85">
    <property type="entry name" value="ZN(II)2CYS6 TRANSCRIPTION FACTOR (EUROFUNG)"/>
    <property type="match status" value="1"/>
</dbReference>
<dbReference type="SMART" id="SM00906">
    <property type="entry name" value="Fungal_trans"/>
    <property type="match status" value="1"/>
</dbReference>
<feature type="domain" description="Zn(2)-C6 fungal-type" evidence="5">
    <location>
        <begin position="30"/>
        <end position="58"/>
    </location>
</feature>
<dbReference type="SUPFAM" id="SSF57701">
    <property type="entry name" value="Zn2/Cys6 DNA-binding domain"/>
    <property type="match status" value="1"/>
</dbReference>
<dbReference type="EMBL" id="CVQH01001669">
    <property type="protein sequence ID" value="CRK04286.1"/>
    <property type="molecule type" value="Genomic_DNA"/>
</dbReference>
<keyword evidence="2" id="KW-0479">Metal-binding</keyword>
<evidence type="ECO:0000256" key="2">
    <source>
        <dbReference type="ARBA" id="ARBA00022723"/>
    </source>
</evidence>
<dbReference type="CDD" id="cd00067">
    <property type="entry name" value="GAL4"/>
    <property type="match status" value="1"/>
</dbReference>
<feature type="region of interest" description="Disordered" evidence="4">
    <location>
        <begin position="742"/>
        <end position="777"/>
    </location>
</feature>
<dbReference type="GO" id="GO:0008270">
    <property type="term" value="F:zinc ion binding"/>
    <property type="evidence" value="ECO:0007669"/>
    <property type="project" value="InterPro"/>
</dbReference>
<keyword evidence="7" id="KW-1185">Reference proteome</keyword>
<proteinExistence type="predicted"/>
<dbReference type="InterPro" id="IPR036864">
    <property type="entry name" value="Zn2-C6_fun-type_DNA-bd_sf"/>
</dbReference>
<feature type="region of interest" description="Disordered" evidence="4">
    <location>
        <begin position="91"/>
        <end position="167"/>
    </location>
</feature>
<feature type="compositionally biased region" description="Low complexity" evidence="4">
    <location>
        <begin position="681"/>
        <end position="698"/>
    </location>
</feature>